<comment type="cofactor">
    <cofactor evidence="1">
        <name>Mn(2+)</name>
        <dbReference type="ChEBI" id="CHEBI:29035"/>
    </cofactor>
</comment>
<dbReference type="PANTHER" id="PTHR12131:SF1">
    <property type="entry name" value="ATP-DEPENDENT RNA HELICASE SUPV3L1, MITOCHONDRIAL-RELATED"/>
    <property type="match status" value="1"/>
</dbReference>
<evidence type="ECO:0000256" key="8">
    <source>
        <dbReference type="ARBA" id="ARBA00022840"/>
    </source>
</evidence>
<keyword evidence="14" id="KW-1185">Reference proteome</keyword>
<dbReference type="STRING" id="595528.A0A0D2U6N7"/>
<dbReference type="Gene3D" id="1.20.272.40">
    <property type="match status" value="1"/>
</dbReference>
<dbReference type="CDD" id="cd17913">
    <property type="entry name" value="DEXQc_Suv3"/>
    <property type="match status" value="1"/>
</dbReference>
<dbReference type="InParanoid" id="A0A0D2U6N7"/>
<dbReference type="Pfam" id="PF00271">
    <property type="entry name" value="Helicase_C"/>
    <property type="match status" value="1"/>
</dbReference>
<dbReference type="InterPro" id="IPR041082">
    <property type="entry name" value="Suv3_C_1"/>
</dbReference>
<organism evidence="13 14">
    <name type="scientific">Capsaspora owczarzaki (strain ATCC 30864)</name>
    <dbReference type="NCBI Taxonomy" id="595528"/>
    <lineage>
        <taxon>Eukaryota</taxon>
        <taxon>Filasterea</taxon>
        <taxon>Capsaspora</taxon>
    </lineage>
</organism>
<keyword evidence="6" id="KW-0378">Hydrolase</keyword>
<dbReference type="InterPro" id="IPR050699">
    <property type="entry name" value="RNA-DNA_Helicase"/>
</dbReference>
<evidence type="ECO:0000256" key="3">
    <source>
        <dbReference type="ARBA" id="ARBA00004173"/>
    </source>
</evidence>
<dbReference type="Gene3D" id="3.40.50.300">
    <property type="entry name" value="P-loop containing nucleotide triphosphate hydrolases"/>
    <property type="match status" value="3"/>
</dbReference>
<dbReference type="FunCoup" id="A0A0D2U6N7">
    <property type="interactions" value="280"/>
</dbReference>
<dbReference type="OrthoDB" id="6692397at2759"/>
<keyword evidence="10" id="KW-0496">Mitochondrion</keyword>
<evidence type="ECO:0000313" key="13">
    <source>
        <dbReference type="EMBL" id="KJE90831.1"/>
    </source>
</evidence>
<dbReference type="CDD" id="cd18805">
    <property type="entry name" value="SF2_C_suv3"/>
    <property type="match status" value="1"/>
</dbReference>
<dbReference type="PhylomeDB" id="A0A0D2U6N7"/>
<dbReference type="Pfam" id="PF18147">
    <property type="entry name" value="Suv3_C_1"/>
    <property type="match status" value="1"/>
</dbReference>
<dbReference type="SUPFAM" id="SSF52540">
    <property type="entry name" value="P-loop containing nucleoside triphosphate hydrolases"/>
    <property type="match status" value="1"/>
</dbReference>
<evidence type="ECO:0000313" key="14">
    <source>
        <dbReference type="Proteomes" id="UP000008743"/>
    </source>
</evidence>
<dbReference type="GO" id="GO:0045025">
    <property type="term" value="C:mitochondrial degradosome"/>
    <property type="evidence" value="ECO:0007669"/>
    <property type="project" value="TreeGrafter"/>
</dbReference>
<keyword evidence="8" id="KW-0067">ATP-binding</keyword>
<proteinExistence type="predicted"/>
<evidence type="ECO:0000259" key="12">
    <source>
        <dbReference type="PROSITE" id="PS51194"/>
    </source>
</evidence>
<keyword evidence="5" id="KW-0547">Nucleotide-binding</keyword>
<dbReference type="InterPro" id="IPR027417">
    <property type="entry name" value="P-loop_NTPase"/>
</dbReference>
<dbReference type="eggNOG" id="KOG0953">
    <property type="taxonomic scope" value="Eukaryota"/>
</dbReference>
<dbReference type="EC" id="3.6.4.13" evidence="4"/>
<keyword evidence="9" id="KW-0809">Transit peptide</keyword>
<feature type="domain" description="Helicase C-terminal" evidence="12">
    <location>
        <begin position="308"/>
        <end position="468"/>
    </location>
</feature>
<dbReference type="InterPro" id="IPR022192">
    <property type="entry name" value="SUV3_C"/>
</dbReference>
<dbReference type="PROSITE" id="PS51194">
    <property type="entry name" value="HELICASE_CTER"/>
    <property type="match status" value="1"/>
</dbReference>
<evidence type="ECO:0000256" key="6">
    <source>
        <dbReference type="ARBA" id="ARBA00022801"/>
    </source>
</evidence>
<dbReference type="FunFam" id="3.40.50.300:FF:000957">
    <property type="entry name" value="ATP-dependent RNA helicase SUV3L, mitochondrial"/>
    <property type="match status" value="1"/>
</dbReference>
<keyword evidence="7" id="KW-0347">Helicase</keyword>
<dbReference type="Pfam" id="PF22527">
    <property type="entry name" value="DEXQc_Suv3"/>
    <property type="match status" value="2"/>
</dbReference>
<dbReference type="Proteomes" id="UP000008743">
    <property type="component" value="Unassembled WGS sequence"/>
</dbReference>
<evidence type="ECO:0000256" key="10">
    <source>
        <dbReference type="ARBA" id="ARBA00023128"/>
    </source>
</evidence>
<dbReference type="InterPro" id="IPR001650">
    <property type="entry name" value="Helicase_C-like"/>
</dbReference>
<dbReference type="SMART" id="SM00490">
    <property type="entry name" value="HELICc"/>
    <property type="match status" value="1"/>
</dbReference>
<dbReference type="InterPro" id="IPR055206">
    <property type="entry name" value="DEXQc_SUV3"/>
</dbReference>
<reference evidence="14" key="1">
    <citation type="submission" date="2011-02" db="EMBL/GenBank/DDBJ databases">
        <title>The Genome Sequence of Capsaspora owczarzaki ATCC 30864.</title>
        <authorList>
            <person name="Russ C."/>
            <person name="Cuomo C."/>
            <person name="Burger G."/>
            <person name="Gray M.W."/>
            <person name="Holland P.W.H."/>
            <person name="King N."/>
            <person name="Lang F.B.F."/>
            <person name="Roger A.J."/>
            <person name="Ruiz-Trillo I."/>
            <person name="Young S.K."/>
            <person name="Zeng Q."/>
            <person name="Gargeya S."/>
            <person name="Alvarado L."/>
            <person name="Berlin A."/>
            <person name="Chapman S.B."/>
            <person name="Chen Z."/>
            <person name="Freedman E."/>
            <person name="Gellesch M."/>
            <person name="Goldberg J."/>
            <person name="Griggs A."/>
            <person name="Gujja S."/>
            <person name="Heilman E."/>
            <person name="Heiman D."/>
            <person name="Howarth C."/>
            <person name="Mehta T."/>
            <person name="Neiman D."/>
            <person name="Pearson M."/>
            <person name="Roberts A."/>
            <person name="Saif S."/>
            <person name="Shea T."/>
            <person name="Shenoy N."/>
            <person name="Sisk P."/>
            <person name="Stolte C."/>
            <person name="Sykes S."/>
            <person name="White J."/>
            <person name="Yandava C."/>
            <person name="Haas B."/>
            <person name="Nusbaum C."/>
            <person name="Birren B."/>
        </authorList>
    </citation>
    <scope>NUCLEOTIDE SEQUENCE</scope>
    <source>
        <strain evidence="14">ATCC 30864</strain>
    </source>
</reference>
<sequence>MRAPTSEISTIPLPETYPSSMQAFGQDFVRYRATTLDQSVVSRISDMRQPQLTYHQARSMQRKFIFHAGPTNSGKTYSALKRFREANRGIYCAPLRLLALEVYDDTNNHGIPCDLVTGEDRKSGKGRPDEPQELNDSALDKLLRLPHLPKGDVASANPISLMDGDASTAAILGLDHASPKVPESIGLTLNSIFSSQAAETSSSQSDNDGGDTKATSSAQSSHVACTIEMADVDKVFDVAVIDEVQLIGDRDRGWAWTRALLGLAAHEIHVCGEPRALSIVESLLKSTGEDVQVHTYERLTPLVVAPHSINRNLANLRRGDAIIAFSRKELFRWKAEIERETRFRCAIVYGSLPPQTRAQQARLFNQPDSGFDILVATDAIGMGLNLNIGRIIFTTLQKFNGVSNVTLSPSEVRQIAGRAGRFRSKFPRGEFTTFEPEDMGILIKQFNGPADSLQAGLMANFEQLEALSKQLPGADMLDLFTKFEDLARLDKRYFMCDSSDRKEAIKLLAPLNLSFKDRYTFILAPANLENDYMRSCLLSFATGFEANRPITLAAITVPSTTSGAPSVLNEFEQCHKMLDLYMWLSYRFPQLFPDRDAAKQLQAQCAERIMEGLIEETRTGRRPKPQPRRRY</sequence>
<dbReference type="GO" id="GO:0003724">
    <property type="term" value="F:RNA helicase activity"/>
    <property type="evidence" value="ECO:0007669"/>
    <property type="project" value="UniProtKB-EC"/>
</dbReference>
<dbReference type="GO" id="GO:0000965">
    <property type="term" value="P:mitochondrial RNA 3'-end processing"/>
    <property type="evidence" value="ECO:0007669"/>
    <property type="project" value="TreeGrafter"/>
</dbReference>
<evidence type="ECO:0000256" key="5">
    <source>
        <dbReference type="ARBA" id="ARBA00022741"/>
    </source>
</evidence>
<evidence type="ECO:0000256" key="4">
    <source>
        <dbReference type="ARBA" id="ARBA00012552"/>
    </source>
</evidence>
<dbReference type="GO" id="GO:0016787">
    <property type="term" value="F:hydrolase activity"/>
    <property type="evidence" value="ECO:0007669"/>
    <property type="project" value="UniProtKB-KW"/>
</dbReference>
<name>A0A0D2U6N7_CAPO3</name>
<gene>
    <name evidence="13" type="ORF">CAOG_008576</name>
</gene>
<dbReference type="PANTHER" id="PTHR12131">
    <property type="entry name" value="ATP-DEPENDENT RNA AND DNA HELICASE"/>
    <property type="match status" value="1"/>
</dbReference>
<comment type="cofactor">
    <cofactor evidence="2">
        <name>Mg(2+)</name>
        <dbReference type="ChEBI" id="CHEBI:18420"/>
    </cofactor>
</comment>
<evidence type="ECO:0000256" key="9">
    <source>
        <dbReference type="ARBA" id="ARBA00022946"/>
    </source>
</evidence>
<evidence type="ECO:0000256" key="11">
    <source>
        <dbReference type="ARBA" id="ARBA00047984"/>
    </source>
</evidence>
<dbReference type="Pfam" id="PF12513">
    <property type="entry name" value="SUV3_C"/>
    <property type="match status" value="1"/>
</dbReference>
<protein>
    <recommendedName>
        <fullName evidence="4">RNA helicase</fullName>
        <ecNumber evidence="4">3.6.4.13</ecNumber>
    </recommendedName>
</protein>
<accession>A0A0D2U6N7</accession>
<comment type="catalytic activity">
    <reaction evidence="11">
        <text>ATP + H2O = ADP + phosphate + H(+)</text>
        <dbReference type="Rhea" id="RHEA:13065"/>
        <dbReference type="ChEBI" id="CHEBI:15377"/>
        <dbReference type="ChEBI" id="CHEBI:15378"/>
        <dbReference type="ChEBI" id="CHEBI:30616"/>
        <dbReference type="ChEBI" id="CHEBI:43474"/>
        <dbReference type="ChEBI" id="CHEBI:456216"/>
        <dbReference type="EC" id="3.6.4.13"/>
    </reaction>
</comment>
<evidence type="ECO:0000256" key="7">
    <source>
        <dbReference type="ARBA" id="ARBA00022806"/>
    </source>
</evidence>
<dbReference type="EMBL" id="KE346362">
    <property type="protein sequence ID" value="KJE90831.1"/>
    <property type="molecule type" value="Genomic_DNA"/>
</dbReference>
<evidence type="ECO:0000256" key="1">
    <source>
        <dbReference type="ARBA" id="ARBA00001936"/>
    </source>
</evidence>
<dbReference type="InterPro" id="IPR044774">
    <property type="entry name" value="Suv3_DEXQc"/>
</dbReference>
<dbReference type="GO" id="GO:0005524">
    <property type="term" value="F:ATP binding"/>
    <property type="evidence" value="ECO:0007669"/>
    <property type="project" value="UniProtKB-KW"/>
</dbReference>
<dbReference type="AlphaFoldDB" id="A0A0D2U6N7"/>
<dbReference type="Gene3D" id="1.20.58.1080">
    <property type="match status" value="1"/>
</dbReference>
<evidence type="ECO:0000256" key="2">
    <source>
        <dbReference type="ARBA" id="ARBA00001946"/>
    </source>
</evidence>
<comment type="subcellular location">
    <subcellularLocation>
        <location evidence="3">Mitochondrion</location>
    </subcellularLocation>
</comment>